<reference evidence="2 3" key="1">
    <citation type="submission" date="2015-03" db="EMBL/GenBank/DDBJ databases">
        <title>Genome assembly of Sandaracinus amylolyticus DSM 53668.</title>
        <authorList>
            <person name="Sharma G."/>
            <person name="Subramanian S."/>
        </authorList>
    </citation>
    <scope>NUCLEOTIDE SEQUENCE [LARGE SCALE GENOMIC DNA]</scope>
    <source>
        <strain evidence="2 3">DSM 53668</strain>
    </source>
</reference>
<evidence type="ECO:0008006" key="4">
    <source>
        <dbReference type="Google" id="ProtNLM"/>
    </source>
</evidence>
<dbReference type="EMBL" id="CP011125">
    <property type="protein sequence ID" value="AKF05411.1"/>
    <property type="molecule type" value="Genomic_DNA"/>
</dbReference>
<accession>A0A0F6W204</accession>
<dbReference type="RefSeq" id="WP_053232652.1">
    <property type="nucleotide sequence ID" value="NZ_CP011125.1"/>
</dbReference>
<keyword evidence="1" id="KW-0732">Signal</keyword>
<proteinExistence type="predicted"/>
<feature type="signal peptide" evidence="1">
    <location>
        <begin position="1"/>
        <end position="32"/>
    </location>
</feature>
<dbReference type="InterPro" id="IPR027304">
    <property type="entry name" value="Trigger_fact/SurA_dom_sf"/>
</dbReference>
<dbReference type="KEGG" id="samy:DB32_002560"/>
<dbReference type="STRING" id="927083.DB32_002560"/>
<evidence type="ECO:0000313" key="2">
    <source>
        <dbReference type="EMBL" id="AKF05411.1"/>
    </source>
</evidence>
<dbReference type="Gene3D" id="1.10.4030.10">
    <property type="entry name" value="Porin chaperone SurA, peptide-binding domain"/>
    <property type="match status" value="1"/>
</dbReference>
<dbReference type="SUPFAM" id="SSF109998">
    <property type="entry name" value="Triger factor/SurA peptide-binding domain-like"/>
    <property type="match status" value="1"/>
</dbReference>
<evidence type="ECO:0000256" key="1">
    <source>
        <dbReference type="SAM" id="SignalP"/>
    </source>
</evidence>
<sequence>MRTSRRPDAIRALLAASALLLHALAVVLPARAQSGETARAIDGIVAIVGGHAPSPTTDVVLRSDVELRAVLALAARTHDPAPDELPPELLAATLQEIVGELVIAREATRLHAPEPTETQVERHREELVRSVGGEDRFARLLERHAVAASEIDSIARRRALVDAFLRANLEGSTLISDARVEETYASGDHPFTDRPLDEVREPLRAWLAQSALQRDVRRWVEVLRSRTPVRVVVPFAALFEEDAADRGVEEAEERGDVGSER</sequence>
<dbReference type="AlphaFoldDB" id="A0A0F6W204"/>
<organism evidence="2 3">
    <name type="scientific">Sandaracinus amylolyticus</name>
    <dbReference type="NCBI Taxonomy" id="927083"/>
    <lineage>
        <taxon>Bacteria</taxon>
        <taxon>Pseudomonadati</taxon>
        <taxon>Myxococcota</taxon>
        <taxon>Polyangia</taxon>
        <taxon>Polyangiales</taxon>
        <taxon>Sandaracinaceae</taxon>
        <taxon>Sandaracinus</taxon>
    </lineage>
</organism>
<gene>
    <name evidence="2" type="ORF">DB32_002560</name>
</gene>
<feature type="chain" id="PRO_5002511675" description="PpiC domain-containing protein" evidence="1">
    <location>
        <begin position="33"/>
        <end position="261"/>
    </location>
</feature>
<keyword evidence="3" id="KW-1185">Reference proteome</keyword>
<name>A0A0F6W204_9BACT</name>
<protein>
    <recommendedName>
        <fullName evidence="4">PpiC domain-containing protein</fullName>
    </recommendedName>
</protein>
<evidence type="ECO:0000313" key="3">
    <source>
        <dbReference type="Proteomes" id="UP000034883"/>
    </source>
</evidence>
<dbReference type="Proteomes" id="UP000034883">
    <property type="component" value="Chromosome"/>
</dbReference>